<evidence type="ECO:0008006" key="4">
    <source>
        <dbReference type="Google" id="ProtNLM"/>
    </source>
</evidence>
<name>A0A919Q056_9MICO</name>
<dbReference type="RefSeq" id="WP_203653020.1">
    <property type="nucleotide sequence ID" value="NZ_BONR01000001.1"/>
</dbReference>
<keyword evidence="1" id="KW-0472">Membrane</keyword>
<dbReference type="EMBL" id="BONR01000001">
    <property type="protein sequence ID" value="GIG53569.1"/>
    <property type="molecule type" value="Genomic_DNA"/>
</dbReference>
<evidence type="ECO:0000313" key="2">
    <source>
        <dbReference type="EMBL" id="GIG53569.1"/>
    </source>
</evidence>
<dbReference type="Proteomes" id="UP000652354">
    <property type="component" value="Unassembled WGS sequence"/>
</dbReference>
<reference evidence="2" key="1">
    <citation type="submission" date="2021-01" db="EMBL/GenBank/DDBJ databases">
        <title>Whole genome shotgun sequence of Demequina activiva NBRC 110675.</title>
        <authorList>
            <person name="Komaki H."/>
            <person name="Tamura T."/>
        </authorList>
    </citation>
    <scope>NUCLEOTIDE SEQUENCE</scope>
    <source>
        <strain evidence="2">NBRC 110675</strain>
    </source>
</reference>
<sequence>MTSPGADLTPTAGDGSSAVVLRHKDATRQSVLYGVFALLLPAIVAGVIWLEFPGRYWSLIFLPIALFLGYSAARLATLQVRLDAQGIWEPNPFRLTYVTPWSDVKRVDKALKPGRVQFLTVRITHRDGDTHDVVALNMQARAAYAEPTVEGWVQSIRDAKKRWA</sequence>
<gene>
    <name evidence="2" type="ORF">Dac01nite_03210</name>
</gene>
<proteinExistence type="predicted"/>
<evidence type="ECO:0000313" key="3">
    <source>
        <dbReference type="Proteomes" id="UP000652354"/>
    </source>
</evidence>
<comment type="caution">
    <text evidence="2">The sequence shown here is derived from an EMBL/GenBank/DDBJ whole genome shotgun (WGS) entry which is preliminary data.</text>
</comment>
<keyword evidence="3" id="KW-1185">Reference proteome</keyword>
<feature type="transmembrane region" description="Helical" evidence="1">
    <location>
        <begin position="56"/>
        <end position="73"/>
    </location>
</feature>
<feature type="transmembrane region" description="Helical" evidence="1">
    <location>
        <begin position="31"/>
        <end position="50"/>
    </location>
</feature>
<evidence type="ECO:0000256" key="1">
    <source>
        <dbReference type="SAM" id="Phobius"/>
    </source>
</evidence>
<dbReference type="AlphaFoldDB" id="A0A919Q056"/>
<keyword evidence="1" id="KW-1133">Transmembrane helix</keyword>
<organism evidence="2 3">
    <name type="scientific">Demequina activiva</name>
    <dbReference type="NCBI Taxonomy" id="1582364"/>
    <lineage>
        <taxon>Bacteria</taxon>
        <taxon>Bacillati</taxon>
        <taxon>Actinomycetota</taxon>
        <taxon>Actinomycetes</taxon>
        <taxon>Micrococcales</taxon>
        <taxon>Demequinaceae</taxon>
        <taxon>Demequina</taxon>
    </lineage>
</organism>
<accession>A0A919Q056</accession>
<protein>
    <recommendedName>
        <fullName evidence="4">PH domain-containing protein</fullName>
    </recommendedName>
</protein>
<keyword evidence="1" id="KW-0812">Transmembrane</keyword>